<dbReference type="Pfam" id="PF00534">
    <property type="entry name" value="Glycos_transf_1"/>
    <property type="match status" value="1"/>
</dbReference>
<reference evidence="4 5" key="1">
    <citation type="submission" date="2018-05" db="EMBL/GenBank/DDBJ databases">
        <title>Marinilabilia rubrum sp. nov., isolated from saltern sediment.</title>
        <authorList>
            <person name="Zhang R."/>
        </authorList>
    </citation>
    <scope>NUCLEOTIDE SEQUENCE [LARGE SCALE GENOMIC DNA]</scope>
    <source>
        <strain evidence="4 5">WTE16</strain>
    </source>
</reference>
<proteinExistence type="predicted"/>
<dbReference type="GO" id="GO:0016757">
    <property type="term" value="F:glycosyltransferase activity"/>
    <property type="evidence" value="ECO:0007669"/>
    <property type="project" value="UniProtKB-KW"/>
</dbReference>
<keyword evidence="5" id="KW-1185">Reference proteome</keyword>
<evidence type="ECO:0000256" key="2">
    <source>
        <dbReference type="ARBA" id="ARBA00022679"/>
    </source>
</evidence>
<feature type="domain" description="Glycosyl transferase family 1" evidence="3">
    <location>
        <begin position="202"/>
        <end position="351"/>
    </location>
</feature>
<dbReference type="Gene3D" id="3.40.50.2000">
    <property type="entry name" value="Glycogen Phosphorylase B"/>
    <property type="match status" value="2"/>
</dbReference>
<keyword evidence="2 4" id="KW-0808">Transferase</keyword>
<name>A0A2U2B4M5_9BACT</name>
<evidence type="ECO:0000256" key="1">
    <source>
        <dbReference type="ARBA" id="ARBA00022676"/>
    </source>
</evidence>
<comment type="caution">
    <text evidence="4">The sequence shown here is derived from an EMBL/GenBank/DDBJ whole genome shotgun (WGS) entry which is preliminary data.</text>
</comment>
<evidence type="ECO:0000313" key="5">
    <source>
        <dbReference type="Proteomes" id="UP000244956"/>
    </source>
</evidence>
<dbReference type="EMBL" id="QEWP01000020">
    <property type="protein sequence ID" value="PWD98012.1"/>
    <property type="molecule type" value="Genomic_DNA"/>
</dbReference>
<dbReference type="CDD" id="cd03801">
    <property type="entry name" value="GT4_PimA-like"/>
    <property type="match status" value="1"/>
</dbReference>
<organism evidence="4 5">
    <name type="scientific">Marinilabilia rubra</name>
    <dbReference type="NCBI Taxonomy" id="2162893"/>
    <lineage>
        <taxon>Bacteria</taxon>
        <taxon>Pseudomonadati</taxon>
        <taxon>Bacteroidota</taxon>
        <taxon>Bacteroidia</taxon>
        <taxon>Marinilabiliales</taxon>
        <taxon>Marinilabiliaceae</taxon>
        <taxon>Marinilabilia</taxon>
    </lineage>
</organism>
<dbReference type="AlphaFoldDB" id="A0A2U2B4M5"/>
<evidence type="ECO:0000259" key="3">
    <source>
        <dbReference type="Pfam" id="PF00534"/>
    </source>
</evidence>
<keyword evidence="1" id="KW-0328">Glycosyltransferase</keyword>
<sequence>MSHEGVKFLIIGHGRHKIYNDDYYGYAPYIREMNIWLRYVDEVRIVAPLVSEPLSSLEMAYAHPNLSFVDVPLLDFQSFWKGVESLFRLPEILFSIFKAMRWSNHIHLRCPGNMGLLGAILQICFPQKRKTVKYANNWDRSSRQPLTYRLQQYILKNEFLTRNTKLLVYGDWGEKSRNVVPFFTASYGEAKAMPVLPRNIEEDESVKLIFVGTLTPNKRPLITIKVLQELLRQNISAHLTMIGGGNQEEELREYVVENNLDEFVRFTGKMFPDQVELCYRNSHFLVFLSETEGWPKVVAEAMWWGCVPVVTNVSCVKQMLGGNTRGVLVLPDFKEAANAIVFLIKHPNQYSKKANLAMQWARQYNLERFERSIVHFIN</sequence>
<evidence type="ECO:0000313" key="4">
    <source>
        <dbReference type="EMBL" id="PWD98012.1"/>
    </source>
</evidence>
<dbReference type="RefSeq" id="WP_109265794.1">
    <property type="nucleotide sequence ID" value="NZ_QEWP01000020.1"/>
</dbReference>
<protein>
    <submittedName>
        <fullName evidence="4">Glycosyl transferase</fullName>
    </submittedName>
</protein>
<dbReference type="InterPro" id="IPR001296">
    <property type="entry name" value="Glyco_trans_1"/>
</dbReference>
<gene>
    <name evidence="4" type="ORF">DDZ16_17570</name>
</gene>
<dbReference type="Proteomes" id="UP000244956">
    <property type="component" value="Unassembled WGS sequence"/>
</dbReference>
<dbReference type="OrthoDB" id="9811239at2"/>
<dbReference type="SUPFAM" id="SSF53756">
    <property type="entry name" value="UDP-Glycosyltransferase/glycogen phosphorylase"/>
    <property type="match status" value="1"/>
</dbReference>
<accession>A0A2U2B4M5</accession>
<dbReference type="PANTHER" id="PTHR12526">
    <property type="entry name" value="GLYCOSYLTRANSFERASE"/>
    <property type="match status" value="1"/>
</dbReference>
<dbReference type="PANTHER" id="PTHR12526:SF629">
    <property type="entry name" value="TEICHURONIC ACID BIOSYNTHESIS GLYCOSYLTRANSFERASE TUAH-RELATED"/>
    <property type="match status" value="1"/>
</dbReference>